<dbReference type="PANTHER" id="PTHR43095">
    <property type="entry name" value="SUGAR KINASE"/>
    <property type="match status" value="1"/>
</dbReference>
<dbReference type="GO" id="GO:0005975">
    <property type="term" value="P:carbohydrate metabolic process"/>
    <property type="evidence" value="ECO:0007669"/>
    <property type="project" value="InterPro"/>
</dbReference>
<reference evidence="6 7" key="1">
    <citation type="journal article" date="2018" name="Int. J. Syst. Evol. Microbiol.">
        <title>Mesosutterella multiformis gen. nov., sp. nov., a member of the family Sutterellaceae and Sutterella megalosphaeroides sp. nov., isolated from human faeces.</title>
        <authorList>
            <person name="Sakamoto M."/>
            <person name="Ikeyama N."/>
            <person name="Kunihiro T."/>
            <person name="Iino T."/>
            <person name="Yuki M."/>
            <person name="Ohkuma M."/>
        </authorList>
    </citation>
    <scope>NUCLEOTIDE SEQUENCE [LARGE SCALE GENOMIC DNA]</scope>
    <source>
        <strain evidence="6 7">4NBBH2</strain>
    </source>
</reference>
<dbReference type="Pfam" id="PF02782">
    <property type="entry name" value="FGGY_C"/>
    <property type="match status" value="1"/>
</dbReference>
<gene>
    <name evidence="6" type="primary">xylB</name>
    <name evidence="6" type="ORF">MESMUL_13600</name>
</gene>
<organism evidence="6 7">
    <name type="scientific">Mesosutterella multiformis</name>
    <dbReference type="NCBI Taxonomy" id="2259133"/>
    <lineage>
        <taxon>Bacteria</taxon>
        <taxon>Pseudomonadati</taxon>
        <taxon>Pseudomonadota</taxon>
        <taxon>Betaproteobacteria</taxon>
        <taxon>Burkholderiales</taxon>
        <taxon>Sutterellaceae</taxon>
        <taxon>Mesosutterella</taxon>
    </lineage>
</organism>
<evidence type="ECO:0000259" key="4">
    <source>
        <dbReference type="Pfam" id="PF00370"/>
    </source>
</evidence>
<keyword evidence="2" id="KW-0808">Transferase</keyword>
<feature type="domain" description="Carbohydrate kinase FGGY N-terminal" evidence="4">
    <location>
        <begin position="4"/>
        <end position="256"/>
    </location>
</feature>
<feature type="domain" description="Carbohydrate kinase FGGY C-terminal" evidence="5">
    <location>
        <begin position="268"/>
        <end position="456"/>
    </location>
</feature>
<evidence type="ECO:0000256" key="1">
    <source>
        <dbReference type="ARBA" id="ARBA00009156"/>
    </source>
</evidence>
<keyword evidence="7" id="KW-1185">Reference proteome</keyword>
<dbReference type="InterPro" id="IPR018485">
    <property type="entry name" value="FGGY_C"/>
</dbReference>
<comment type="similarity">
    <text evidence="1">Belongs to the FGGY kinase family.</text>
</comment>
<dbReference type="Pfam" id="PF00370">
    <property type="entry name" value="FGGY_N"/>
    <property type="match status" value="1"/>
</dbReference>
<evidence type="ECO:0000259" key="5">
    <source>
        <dbReference type="Pfam" id="PF02782"/>
    </source>
</evidence>
<proteinExistence type="inferred from homology"/>
<evidence type="ECO:0000313" key="7">
    <source>
        <dbReference type="Proteomes" id="UP000266091"/>
    </source>
</evidence>
<dbReference type="SUPFAM" id="SSF53067">
    <property type="entry name" value="Actin-like ATPase domain"/>
    <property type="match status" value="2"/>
</dbReference>
<accession>A0A401LN14</accession>
<sequence length="516" mass="56343">MGKLYLGFDAGTQSVKVAVYDSSWTKVASHSLPTTLGYPNPGWVQMDADEYVANTVTCMKACSDELRRKGYDPADVAAIMGDGIICGITGIDADGNAITPFINYLDSRTKEDVDAINSTPREIWGRETGNPEASCMFPAMFARWFLKNSDAFKERGVKFVHDAPYILMHLAGLKAEDAFIDWGTMSGWGLGYRVMDKVWSEEQLEILGIDPKYMPKILKPWDIVGKLTAEMAEKTGFAEGTLVCAGAGDTMQSMLGSGVFESGQGVDVAGTCSMFCVSTDGIVPELSKPGSGLIFNSGSLPDTYFYWGYIRTGGLALRWFKDNICLKSDDPKYYVPLSEMAEKVPAGCNGVLFLPYLTGGTGDEANASGCFLNLTLDDDQGVMWRAVLEAIGYDYMEITDTYRASGVPLKRITVTEGGSRDSLWNQIKADMLASDVVRFRNAGGAVVTNCVFAALASGGVKDVIPALQDTIVRDASYAPNPANSELYRDLFMKKVKLVKQDMREAFKTLRSMKSFR</sequence>
<dbReference type="EMBL" id="BGZJ01000001">
    <property type="protein sequence ID" value="GBO94006.1"/>
    <property type="molecule type" value="Genomic_DNA"/>
</dbReference>
<dbReference type="InterPro" id="IPR000577">
    <property type="entry name" value="Carb_kinase_FGGY"/>
</dbReference>
<dbReference type="Proteomes" id="UP000266091">
    <property type="component" value="Unassembled WGS sequence"/>
</dbReference>
<protein>
    <submittedName>
        <fullName evidence="6">Xylulokinase</fullName>
    </submittedName>
</protein>
<evidence type="ECO:0000256" key="3">
    <source>
        <dbReference type="ARBA" id="ARBA00022777"/>
    </source>
</evidence>
<keyword evidence="3 6" id="KW-0418">Kinase</keyword>
<accession>A0A388SCQ9</accession>
<dbReference type="Gene3D" id="3.30.420.40">
    <property type="match status" value="2"/>
</dbReference>
<dbReference type="GO" id="GO:0016301">
    <property type="term" value="F:kinase activity"/>
    <property type="evidence" value="ECO:0007669"/>
    <property type="project" value="UniProtKB-KW"/>
</dbReference>
<name>A0A388SCQ9_9BURK</name>
<evidence type="ECO:0000313" key="6">
    <source>
        <dbReference type="EMBL" id="GBO94006.1"/>
    </source>
</evidence>
<dbReference type="InterPro" id="IPR018484">
    <property type="entry name" value="FGGY_N"/>
</dbReference>
<dbReference type="InterPro" id="IPR043129">
    <property type="entry name" value="ATPase_NBD"/>
</dbReference>
<dbReference type="InterPro" id="IPR050406">
    <property type="entry name" value="FGGY_Carb_Kinase"/>
</dbReference>
<dbReference type="OrthoDB" id="9805576at2"/>
<evidence type="ECO:0000256" key="2">
    <source>
        <dbReference type="ARBA" id="ARBA00022679"/>
    </source>
</evidence>
<dbReference type="CDD" id="cd00366">
    <property type="entry name" value="ASKHA_NBD_FGGY"/>
    <property type="match status" value="1"/>
</dbReference>
<comment type="caution">
    <text evidence="6">The sequence shown here is derived from an EMBL/GenBank/DDBJ whole genome shotgun (WGS) entry which is preliminary data.</text>
</comment>
<dbReference type="RefSeq" id="WP_116270282.1">
    <property type="nucleotide sequence ID" value="NZ_BGZJ01000001.1"/>
</dbReference>
<dbReference type="AlphaFoldDB" id="A0A388SCQ9"/>
<dbReference type="PIRSF" id="PIRSF000538">
    <property type="entry name" value="GlpK"/>
    <property type="match status" value="1"/>
</dbReference>